<protein>
    <submittedName>
        <fullName evidence="3">Glycosyltransferase involved in cell wall biosynthesis</fullName>
    </submittedName>
</protein>
<keyword evidence="4" id="KW-1185">Reference proteome</keyword>
<dbReference type="EMBL" id="JACGXN010000001">
    <property type="protein sequence ID" value="MBA8876362.1"/>
    <property type="molecule type" value="Genomic_DNA"/>
</dbReference>
<evidence type="ECO:0000259" key="1">
    <source>
        <dbReference type="Pfam" id="PF00534"/>
    </source>
</evidence>
<dbReference type="Proteomes" id="UP000549052">
    <property type="component" value="Unassembled WGS sequence"/>
</dbReference>
<feature type="domain" description="Glycosyl transferase family 1" evidence="1">
    <location>
        <begin position="174"/>
        <end position="319"/>
    </location>
</feature>
<dbReference type="PANTHER" id="PTHR12526">
    <property type="entry name" value="GLYCOSYLTRANSFERASE"/>
    <property type="match status" value="1"/>
</dbReference>
<dbReference type="CDD" id="cd03801">
    <property type="entry name" value="GT4_PimA-like"/>
    <property type="match status" value="1"/>
</dbReference>
<keyword evidence="3" id="KW-0808">Transferase</keyword>
<feature type="domain" description="Glycosyltransferase subfamily 4-like N-terminal" evidence="2">
    <location>
        <begin position="2"/>
        <end position="166"/>
    </location>
</feature>
<dbReference type="SUPFAM" id="SSF53756">
    <property type="entry name" value="UDP-Glycosyltransferase/glycogen phosphorylase"/>
    <property type="match status" value="1"/>
</dbReference>
<dbReference type="GO" id="GO:0016757">
    <property type="term" value="F:glycosyltransferase activity"/>
    <property type="evidence" value="ECO:0007669"/>
    <property type="project" value="InterPro"/>
</dbReference>
<dbReference type="Gene3D" id="3.40.50.2000">
    <property type="entry name" value="Glycogen Phosphorylase B"/>
    <property type="match status" value="2"/>
</dbReference>
<sequence length="355" mass="38290">MRDLIDAQIDAGHQVGVVCDATTGGDFEEALLSGMQDKLALGLNRIAMQRQIGPGDAIAAIRSYKAIKTMQPDVLHGHGAKGGTYARIFGSALRLSGKRVARFYSPHGGSLHYDPATMAGRVIFLIEKIMERMTDRIIFVSAFERSIYTSKIGTPHCTSALIYNGLTDGDFEPVGPDRDAADFLFIGELRTLKGPDIFIDALAQASTQSGNVMTAVIVGDGAERANLEKQTVVAGINAHVRFLKPMKAREAFRLATVVVIPSRAEALPYIVLEALAAGRPVITSRIGGIPEILGDDSSALVRPDAEDLARKMVAVLSDMAAYRAALPDRNTLRQRFSVQMMAAQLESEYFAALDP</sequence>
<organism evidence="3 4">
    <name type="scientific">Phyllobacterium myrsinacearum</name>
    <dbReference type="NCBI Taxonomy" id="28101"/>
    <lineage>
        <taxon>Bacteria</taxon>
        <taxon>Pseudomonadati</taxon>
        <taxon>Pseudomonadota</taxon>
        <taxon>Alphaproteobacteria</taxon>
        <taxon>Hyphomicrobiales</taxon>
        <taxon>Phyllobacteriaceae</taxon>
        <taxon>Phyllobacterium</taxon>
    </lineage>
</organism>
<name>A0A839EBM4_9HYPH</name>
<proteinExistence type="predicted"/>
<dbReference type="Pfam" id="PF00534">
    <property type="entry name" value="Glycos_transf_1"/>
    <property type="match status" value="1"/>
</dbReference>
<reference evidence="3 4" key="1">
    <citation type="submission" date="2020-07" db="EMBL/GenBank/DDBJ databases">
        <title>Genomic Encyclopedia of Type Strains, Phase IV (KMG-V): Genome sequencing to study the core and pangenomes of soil and plant-associated prokaryotes.</title>
        <authorList>
            <person name="Whitman W."/>
        </authorList>
    </citation>
    <scope>NUCLEOTIDE SEQUENCE [LARGE SCALE GENOMIC DNA]</scope>
    <source>
        <strain evidence="3 4">AN3</strain>
    </source>
</reference>
<evidence type="ECO:0000259" key="2">
    <source>
        <dbReference type="Pfam" id="PF13439"/>
    </source>
</evidence>
<dbReference type="AlphaFoldDB" id="A0A839EBM4"/>
<dbReference type="InterPro" id="IPR001296">
    <property type="entry name" value="Glyco_trans_1"/>
</dbReference>
<dbReference type="InterPro" id="IPR028098">
    <property type="entry name" value="Glyco_trans_4-like_N"/>
</dbReference>
<evidence type="ECO:0000313" key="3">
    <source>
        <dbReference type="EMBL" id="MBA8876362.1"/>
    </source>
</evidence>
<comment type="caution">
    <text evidence="3">The sequence shown here is derived from an EMBL/GenBank/DDBJ whole genome shotgun (WGS) entry which is preliminary data.</text>
</comment>
<dbReference type="Pfam" id="PF13439">
    <property type="entry name" value="Glyco_transf_4"/>
    <property type="match status" value="1"/>
</dbReference>
<gene>
    <name evidence="3" type="ORF">FHW16_000044</name>
</gene>
<evidence type="ECO:0000313" key="4">
    <source>
        <dbReference type="Proteomes" id="UP000549052"/>
    </source>
</evidence>
<accession>A0A839EBM4</accession>
<dbReference type="PANTHER" id="PTHR12526:SF630">
    <property type="entry name" value="GLYCOSYLTRANSFERASE"/>
    <property type="match status" value="1"/>
</dbReference>